<comment type="similarity">
    <text evidence="1">Belongs to the RelB/DinJ antitoxin family.</text>
</comment>
<comment type="caution">
    <text evidence="3">The sequence shown here is derived from an EMBL/GenBank/DDBJ whole genome shotgun (WGS) entry which is preliminary data.</text>
</comment>
<sequence length="112" mass="12399">MYVIMTMKDVFFMVVSTVARINFRTDEKTKQDAEVLFNALGLDMSTALNMFLKQAVREQALPISPSLVTPVPNEATLKAMNHANQIIDGKIAEDGIVFSNANEAKAFLDNMS</sequence>
<dbReference type="InterPro" id="IPR013321">
    <property type="entry name" value="Arc_rbn_hlx_hlx"/>
</dbReference>
<proteinExistence type="inferred from homology"/>
<dbReference type="PANTHER" id="PTHR38781:SF1">
    <property type="entry name" value="ANTITOXIN DINJ-RELATED"/>
    <property type="match status" value="1"/>
</dbReference>
<gene>
    <name evidence="3" type="ORF">HMPREF3216_01217</name>
</gene>
<keyword evidence="2" id="KW-1277">Toxin-antitoxin system</keyword>
<dbReference type="NCBIfam" id="TIGR02384">
    <property type="entry name" value="RelB_DinJ"/>
    <property type="match status" value="1"/>
</dbReference>
<protein>
    <submittedName>
        <fullName evidence="3">Addiction module antitoxin, RelB/DinJ family</fullName>
    </submittedName>
</protein>
<evidence type="ECO:0000256" key="1">
    <source>
        <dbReference type="ARBA" id="ARBA00010562"/>
    </source>
</evidence>
<dbReference type="PATRIC" id="fig|2702.99.peg.1185"/>
<reference evidence="3 4" key="1">
    <citation type="submission" date="2016-01" db="EMBL/GenBank/DDBJ databases">
        <authorList>
            <person name="Oliw E.H."/>
        </authorList>
    </citation>
    <scope>NUCLEOTIDE SEQUENCE [LARGE SCALE GENOMIC DNA]</scope>
    <source>
        <strain evidence="3 4">GED7760B</strain>
    </source>
</reference>
<dbReference type="Gene3D" id="1.10.1220.10">
    <property type="entry name" value="Met repressor-like"/>
    <property type="match status" value="1"/>
</dbReference>
<dbReference type="Proteomes" id="UP000070558">
    <property type="component" value="Unassembled WGS sequence"/>
</dbReference>
<evidence type="ECO:0000313" key="3">
    <source>
        <dbReference type="EMBL" id="KXA17327.1"/>
    </source>
</evidence>
<dbReference type="InterPro" id="IPR007337">
    <property type="entry name" value="RelB/DinJ"/>
</dbReference>
<dbReference type="Pfam" id="PF04221">
    <property type="entry name" value="RelB"/>
    <property type="match status" value="1"/>
</dbReference>
<evidence type="ECO:0000313" key="4">
    <source>
        <dbReference type="Proteomes" id="UP000070558"/>
    </source>
</evidence>
<dbReference type="PANTHER" id="PTHR38781">
    <property type="entry name" value="ANTITOXIN DINJ-RELATED"/>
    <property type="match status" value="1"/>
</dbReference>
<dbReference type="GO" id="GO:0006351">
    <property type="term" value="P:DNA-templated transcription"/>
    <property type="evidence" value="ECO:0007669"/>
    <property type="project" value="TreeGrafter"/>
</dbReference>
<accession>A0A133NM35</accession>
<dbReference type="AlphaFoldDB" id="A0A133NM35"/>
<dbReference type="EMBL" id="LRQA01000058">
    <property type="protein sequence ID" value="KXA17327.1"/>
    <property type="molecule type" value="Genomic_DNA"/>
</dbReference>
<evidence type="ECO:0000256" key="2">
    <source>
        <dbReference type="ARBA" id="ARBA00022649"/>
    </source>
</evidence>
<name>A0A133NM35_GARVA</name>
<dbReference type="GO" id="GO:0006355">
    <property type="term" value="P:regulation of DNA-templated transcription"/>
    <property type="evidence" value="ECO:0007669"/>
    <property type="project" value="InterPro"/>
</dbReference>
<organism evidence="3 4">
    <name type="scientific">Gardnerella vaginalis</name>
    <dbReference type="NCBI Taxonomy" id="2702"/>
    <lineage>
        <taxon>Bacteria</taxon>
        <taxon>Bacillati</taxon>
        <taxon>Actinomycetota</taxon>
        <taxon>Actinomycetes</taxon>
        <taxon>Bifidobacteriales</taxon>
        <taxon>Bifidobacteriaceae</taxon>
        <taxon>Gardnerella</taxon>
    </lineage>
</organism>